<name>A0A1N6ZG23_9BACT</name>
<evidence type="ECO:0000313" key="2">
    <source>
        <dbReference type="Proteomes" id="UP000185924"/>
    </source>
</evidence>
<dbReference type="AlphaFoldDB" id="A0A1N6ZG23"/>
<proteinExistence type="predicted"/>
<sequence>MLYLIVALLLLACSEKRVQELTATSTAEPVKPTEVAGALTEEEMEDLRQKCEEYYASLTVHDSVRIAYLDRLLADKGRKLTANNRQFLMQLRQQFANSDPKQPRLTIEQALFPIFRIPDQRLGIIGQPVPDMGWPMEYTDLSAEKALLSKWVDLEKGYLDSTRMLHFPEALNLLYPAGKPRFYLYTTKTTGQSRVQDLGHYQNECADYYHYTFDEQALQTGDEVLFASRLPLDLTYENNPAFDSWYRSKLMPDCADCPSSHDKAISFAKLTGTENLYFMYADAFPSNRELYTPLRALVAKGENGKWIELWYSDIDNFGCSCL</sequence>
<reference evidence="2" key="1">
    <citation type="submission" date="2017-01" db="EMBL/GenBank/DDBJ databases">
        <authorList>
            <person name="Varghese N."/>
            <person name="Submissions S."/>
        </authorList>
    </citation>
    <scope>NUCLEOTIDE SEQUENCE [LARGE SCALE GENOMIC DNA]</scope>
    <source>
        <strain evidence="2">DM9</strain>
    </source>
</reference>
<keyword evidence="2" id="KW-1185">Reference proteome</keyword>
<evidence type="ECO:0000313" key="1">
    <source>
        <dbReference type="EMBL" id="SIR25666.1"/>
    </source>
</evidence>
<dbReference type="Proteomes" id="UP000185924">
    <property type="component" value="Unassembled WGS sequence"/>
</dbReference>
<accession>A0A1N6ZG23</accession>
<dbReference type="EMBL" id="FTNM01000004">
    <property type="protein sequence ID" value="SIR25666.1"/>
    <property type="molecule type" value="Genomic_DNA"/>
</dbReference>
<organism evidence="1 2">
    <name type="scientific">Pontibacter lucknowensis</name>
    <dbReference type="NCBI Taxonomy" id="1077936"/>
    <lineage>
        <taxon>Bacteria</taxon>
        <taxon>Pseudomonadati</taxon>
        <taxon>Bacteroidota</taxon>
        <taxon>Cytophagia</taxon>
        <taxon>Cytophagales</taxon>
        <taxon>Hymenobacteraceae</taxon>
        <taxon>Pontibacter</taxon>
    </lineage>
</organism>
<protein>
    <submittedName>
        <fullName evidence="1">Uncharacterized protein</fullName>
    </submittedName>
</protein>
<dbReference type="STRING" id="1077936.SAMN05421545_2962"/>
<gene>
    <name evidence="1" type="ORF">SAMN05421545_2962</name>
</gene>